<keyword evidence="2" id="KW-1185">Reference proteome</keyword>
<comment type="caution">
    <text evidence="1">The sequence shown here is derived from an EMBL/GenBank/DDBJ whole genome shotgun (WGS) entry which is preliminary data.</text>
</comment>
<evidence type="ECO:0000313" key="2">
    <source>
        <dbReference type="Proteomes" id="UP000287033"/>
    </source>
</evidence>
<sequence>MKTTIKQISDSLQDNWRYYKQIVSRPLELTE</sequence>
<reference evidence="1 2" key="1">
    <citation type="journal article" date="2018" name="Nat. Ecol. Evol.">
        <title>Shark genomes provide insights into elasmobranch evolution and the origin of vertebrates.</title>
        <authorList>
            <person name="Hara Y"/>
            <person name="Yamaguchi K"/>
            <person name="Onimaru K"/>
            <person name="Kadota M"/>
            <person name="Koyanagi M"/>
            <person name="Keeley SD"/>
            <person name="Tatsumi K"/>
            <person name="Tanaka K"/>
            <person name="Motone F"/>
            <person name="Kageyama Y"/>
            <person name="Nozu R"/>
            <person name="Adachi N"/>
            <person name="Nishimura O"/>
            <person name="Nakagawa R"/>
            <person name="Tanegashima C"/>
            <person name="Kiyatake I"/>
            <person name="Matsumoto R"/>
            <person name="Murakumo K"/>
            <person name="Nishida K"/>
            <person name="Terakita A"/>
            <person name="Kuratani S"/>
            <person name="Sato K"/>
            <person name="Hyodo S Kuraku.S."/>
        </authorList>
    </citation>
    <scope>NUCLEOTIDE SEQUENCE [LARGE SCALE GENOMIC DNA]</scope>
</reference>
<dbReference type="Proteomes" id="UP000287033">
    <property type="component" value="Unassembled WGS sequence"/>
</dbReference>
<dbReference type="AlphaFoldDB" id="A0A401TF11"/>
<name>A0A401TF11_CHIPU</name>
<dbReference type="EMBL" id="BEZZ01050157">
    <property type="protein sequence ID" value="GCC41205.1"/>
    <property type="molecule type" value="Genomic_DNA"/>
</dbReference>
<protein>
    <submittedName>
        <fullName evidence="1">Uncharacterized protein</fullName>
    </submittedName>
</protein>
<accession>A0A401TF11</accession>
<feature type="non-terminal residue" evidence="1">
    <location>
        <position position="31"/>
    </location>
</feature>
<gene>
    <name evidence="1" type="ORF">chiPu_0024993</name>
</gene>
<proteinExistence type="predicted"/>
<organism evidence="1 2">
    <name type="scientific">Chiloscyllium punctatum</name>
    <name type="common">Brownbanded bambooshark</name>
    <name type="synonym">Hemiscyllium punctatum</name>
    <dbReference type="NCBI Taxonomy" id="137246"/>
    <lineage>
        <taxon>Eukaryota</taxon>
        <taxon>Metazoa</taxon>
        <taxon>Chordata</taxon>
        <taxon>Craniata</taxon>
        <taxon>Vertebrata</taxon>
        <taxon>Chondrichthyes</taxon>
        <taxon>Elasmobranchii</taxon>
        <taxon>Galeomorphii</taxon>
        <taxon>Galeoidea</taxon>
        <taxon>Orectolobiformes</taxon>
        <taxon>Hemiscylliidae</taxon>
        <taxon>Chiloscyllium</taxon>
    </lineage>
</organism>
<evidence type="ECO:0000313" key="1">
    <source>
        <dbReference type="EMBL" id="GCC41205.1"/>
    </source>
</evidence>